<dbReference type="RefSeq" id="WP_240719886.1">
    <property type="nucleotide sequence ID" value="NZ_JAKVTW010000021.1"/>
</dbReference>
<dbReference type="EMBL" id="JAKVTW010000021">
    <property type="protein sequence ID" value="MCH4813598.1"/>
    <property type="molecule type" value="Genomic_DNA"/>
</dbReference>
<comment type="caution">
    <text evidence="2">The sequence shown here is derived from an EMBL/GenBank/DDBJ whole genome shotgun (WGS) entry which is preliminary data.</text>
</comment>
<protein>
    <submittedName>
        <fullName evidence="2">EAL domain-containing protein</fullName>
    </submittedName>
</protein>
<feature type="domain" description="EAL" evidence="1">
    <location>
        <begin position="1"/>
        <end position="178"/>
    </location>
</feature>
<organism evidence="2 3">
    <name type="scientific">Vreelandella neptunia</name>
    <dbReference type="NCBI Taxonomy" id="115551"/>
    <lineage>
        <taxon>Bacteria</taxon>
        <taxon>Pseudomonadati</taxon>
        <taxon>Pseudomonadota</taxon>
        <taxon>Gammaproteobacteria</taxon>
        <taxon>Oceanospirillales</taxon>
        <taxon>Halomonadaceae</taxon>
        <taxon>Vreelandella</taxon>
    </lineage>
</organism>
<dbReference type="Proteomes" id="UP001320609">
    <property type="component" value="Unassembled WGS sequence"/>
</dbReference>
<evidence type="ECO:0000313" key="2">
    <source>
        <dbReference type="EMBL" id="MCH4813598.1"/>
    </source>
</evidence>
<evidence type="ECO:0000313" key="3">
    <source>
        <dbReference type="Proteomes" id="UP001320609"/>
    </source>
</evidence>
<dbReference type="PANTHER" id="PTHR33121">
    <property type="entry name" value="CYCLIC DI-GMP PHOSPHODIESTERASE PDEF"/>
    <property type="match status" value="1"/>
</dbReference>
<dbReference type="SUPFAM" id="SSF141868">
    <property type="entry name" value="EAL domain-like"/>
    <property type="match status" value="1"/>
</dbReference>
<evidence type="ECO:0000259" key="1">
    <source>
        <dbReference type="PROSITE" id="PS50883"/>
    </source>
</evidence>
<dbReference type="Gene3D" id="3.20.20.450">
    <property type="entry name" value="EAL domain"/>
    <property type="match status" value="1"/>
</dbReference>
<dbReference type="PROSITE" id="PS50883">
    <property type="entry name" value="EAL"/>
    <property type="match status" value="1"/>
</dbReference>
<dbReference type="Pfam" id="PF00563">
    <property type="entry name" value="EAL"/>
    <property type="match status" value="1"/>
</dbReference>
<sequence length="178" mass="20650">QTLSNFACWQRKHPHLFLSLNLSAQDIQEPIFLDHLESLLAYHCLNPNNIVLEITESELLFDWQQARNLLRQLKDLGVRLAIDDFGTGYSSLSYLQRIDADKLKIDRSFIHHWSQTGDARLLQTMVQLGKTMNMRVIAEGVEKTEELEFLQQLDCDQYQGFLAAKPMLAEEIERTQCI</sequence>
<feature type="non-terminal residue" evidence="2">
    <location>
        <position position="1"/>
    </location>
</feature>
<dbReference type="SMART" id="SM00052">
    <property type="entry name" value="EAL"/>
    <property type="match status" value="1"/>
</dbReference>
<dbReference type="CDD" id="cd01948">
    <property type="entry name" value="EAL"/>
    <property type="match status" value="1"/>
</dbReference>
<accession>A0ABS9SBW4</accession>
<reference evidence="2 3" key="1">
    <citation type="submission" date="2022-03" db="EMBL/GenBank/DDBJ databases">
        <title>Genomic signatures underlying metal tolerance in selected Arctic bacterial isolates.</title>
        <authorList>
            <person name="Thomas F.A."/>
            <person name="Venkatachalam S."/>
            <person name="Krishnan K.P."/>
        </authorList>
    </citation>
    <scope>NUCLEOTIDE SEQUENCE [LARGE SCALE GENOMIC DNA]</scope>
    <source>
        <strain evidence="2 3">HM116</strain>
    </source>
</reference>
<gene>
    <name evidence="2" type="ORF">MLE19_19895</name>
</gene>
<name>A0ABS9SBW4_9GAMM</name>
<dbReference type="InterPro" id="IPR001633">
    <property type="entry name" value="EAL_dom"/>
</dbReference>
<dbReference type="InterPro" id="IPR050706">
    <property type="entry name" value="Cyclic-di-GMP_PDE-like"/>
</dbReference>
<dbReference type="InterPro" id="IPR035919">
    <property type="entry name" value="EAL_sf"/>
</dbReference>
<proteinExistence type="predicted"/>
<keyword evidence="3" id="KW-1185">Reference proteome</keyword>
<dbReference type="PANTHER" id="PTHR33121:SF70">
    <property type="entry name" value="SIGNALING PROTEIN YKOW"/>
    <property type="match status" value="1"/>
</dbReference>